<dbReference type="Pfam" id="PF00100">
    <property type="entry name" value="Zona_pellucida"/>
    <property type="match status" value="1"/>
</dbReference>
<dbReference type="OMA" id="FAVHCIF"/>
<evidence type="ECO:0000256" key="2">
    <source>
        <dbReference type="ARBA" id="ARBA00023157"/>
    </source>
</evidence>
<dbReference type="InterPro" id="IPR055355">
    <property type="entry name" value="ZP-C"/>
</dbReference>
<dbReference type="PANTHER" id="PTHR22907:SF13">
    <property type="entry name" value="ZP DOMAIN-CONTAINING PROTEIN"/>
    <property type="match status" value="1"/>
</dbReference>
<dbReference type="EMBL" id="GL379849">
    <property type="protein sequence ID" value="EGT55055.1"/>
    <property type="molecule type" value="Genomic_DNA"/>
</dbReference>
<keyword evidence="1" id="KW-0732">Signal</keyword>
<feature type="domain" description="ZP" evidence="4">
    <location>
        <begin position="1"/>
        <end position="200"/>
    </location>
</feature>
<keyword evidence="6" id="KW-1185">Reference proteome</keyword>
<feature type="transmembrane region" description="Helical" evidence="3">
    <location>
        <begin position="255"/>
        <end position="278"/>
    </location>
</feature>
<keyword evidence="3" id="KW-1133">Transmembrane helix</keyword>
<dbReference type="Gene3D" id="2.60.40.4100">
    <property type="entry name" value="Zona pellucida, ZP-C domain"/>
    <property type="match status" value="1"/>
</dbReference>
<evidence type="ECO:0000313" key="5">
    <source>
        <dbReference type="EMBL" id="EGT55055.1"/>
    </source>
</evidence>
<keyword evidence="3" id="KW-0472">Membrane</keyword>
<dbReference type="OrthoDB" id="6432511at2759"/>
<sequence length="284" mass="31869">MMLLSGQVIVAFHPTLVTPSDRAFRAHCEFEDYKQQAEVGVENLIQKHDLILGNFQLPEISMKVLPAGEESLAKNSSIESQEFEELKVLNVGDPIIFEWKLQQEHGIFGILLDRCSAETEDGKGMKIIENGCSLDEELISDTTSSADFSKIYANSLAFKFPEEHVVYIRCAVRTCVKRSEHLEIINGDEEDLCSSDNDCGGFSSPARNRRQLIRSNSTRTDIIYVNGRFRIEKHRGFEHLTSSPDSAGHFCMPDIIYYAGLGTVVLCYLVTISTTVVYKFGGRI</sequence>
<gene>
    <name evidence="5" type="primary">Cbn-cutl-25</name>
    <name evidence="5" type="ORF">CAEBREN_13048</name>
</gene>
<dbReference type="InParanoid" id="G0N860"/>
<accession>G0N860</accession>
<evidence type="ECO:0000256" key="3">
    <source>
        <dbReference type="SAM" id="Phobius"/>
    </source>
</evidence>
<dbReference type="PANTHER" id="PTHR22907">
    <property type="entry name" value="GH04558P"/>
    <property type="match status" value="1"/>
</dbReference>
<organism evidence="6">
    <name type="scientific">Caenorhabditis brenneri</name>
    <name type="common">Nematode worm</name>
    <dbReference type="NCBI Taxonomy" id="135651"/>
    <lineage>
        <taxon>Eukaryota</taxon>
        <taxon>Metazoa</taxon>
        <taxon>Ecdysozoa</taxon>
        <taxon>Nematoda</taxon>
        <taxon>Chromadorea</taxon>
        <taxon>Rhabditida</taxon>
        <taxon>Rhabditina</taxon>
        <taxon>Rhabditomorpha</taxon>
        <taxon>Rhabditoidea</taxon>
        <taxon>Rhabditidae</taxon>
        <taxon>Peloderinae</taxon>
        <taxon>Caenorhabditis</taxon>
    </lineage>
</organism>
<evidence type="ECO:0000256" key="1">
    <source>
        <dbReference type="ARBA" id="ARBA00022729"/>
    </source>
</evidence>
<dbReference type="eggNOG" id="ENOG502S35B">
    <property type="taxonomic scope" value="Eukaryota"/>
</dbReference>
<dbReference type="Proteomes" id="UP000008068">
    <property type="component" value="Unassembled WGS sequence"/>
</dbReference>
<keyword evidence="2" id="KW-1015">Disulfide bond</keyword>
<evidence type="ECO:0000259" key="4">
    <source>
        <dbReference type="PROSITE" id="PS51034"/>
    </source>
</evidence>
<proteinExistence type="predicted"/>
<dbReference type="InterPro" id="IPR001507">
    <property type="entry name" value="ZP_dom"/>
</dbReference>
<protein>
    <submittedName>
        <fullName evidence="5">CBN-CUTL-25 protein</fullName>
    </submittedName>
</protein>
<reference evidence="6" key="1">
    <citation type="submission" date="2011-07" db="EMBL/GenBank/DDBJ databases">
        <authorList>
            <consortium name="Caenorhabditis brenneri Sequencing and Analysis Consortium"/>
            <person name="Wilson R.K."/>
        </authorList>
    </citation>
    <scope>NUCLEOTIDE SEQUENCE [LARGE SCALE GENOMIC DNA]</scope>
    <source>
        <strain evidence="6">PB2801</strain>
    </source>
</reference>
<keyword evidence="3" id="KW-0812">Transmembrane</keyword>
<name>G0N860_CAEBE</name>
<dbReference type="PROSITE" id="PS51034">
    <property type="entry name" value="ZP_2"/>
    <property type="match status" value="1"/>
</dbReference>
<evidence type="ECO:0000313" key="6">
    <source>
        <dbReference type="Proteomes" id="UP000008068"/>
    </source>
</evidence>
<dbReference type="InterPro" id="IPR051962">
    <property type="entry name" value="Cuticlin"/>
</dbReference>
<dbReference type="AlphaFoldDB" id="G0N860"/>
<dbReference type="InterPro" id="IPR042235">
    <property type="entry name" value="ZP-C_dom"/>
</dbReference>
<dbReference type="HOGENOM" id="CLU_037896_0_1_1"/>